<evidence type="ECO:0000313" key="2">
    <source>
        <dbReference type="Proteomes" id="UP000831921"/>
    </source>
</evidence>
<evidence type="ECO:0000313" key="1">
    <source>
        <dbReference type="EMBL" id="UUR08131.1"/>
    </source>
</evidence>
<keyword evidence="2" id="KW-1185">Reference proteome</keyword>
<dbReference type="EMBL" id="CP097253">
    <property type="protein sequence ID" value="UUR08131.1"/>
    <property type="molecule type" value="Genomic_DNA"/>
</dbReference>
<name>A0ABY5N0J5_9SPHN</name>
<gene>
    <name evidence="1" type="ORF">M1K48_00315</name>
</gene>
<organism evidence="1 2">
    <name type="scientific">Sphingomonas glaciei</name>
    <dbReference type="NCBI Taxonomy" id="2938948"/>
    <lineage>
        <taxon>Bacteria</taxon>
        <taxon>Pseudomonadati</taxon>
        <taxon>Pseudomonadota</taxon>
        <taxon>Alphaproteobacteria</taxon>
        <taxon>Sphingomonadales</taxon>
        <taxon>Sphingomonadaceae</taxon>
        <taxon>Sphingomonas</taxon>
    </lineage>
</organism>
<dbReference type="RefSeq" id="WP_249503911.1">
    <property type="nucleotide sequence ID" value="NZ_CP097253.1"/>
</dbReference>
<accession>A0ABY5N0J5</accession>
<protein>
    <recommendedName>
        <fullName evidence="3">Restriction endonuclease</fullName>
    </recommendedName>
</protein>
<evidence type="ECO:0008006" key="3">
    <source>
        <dbReference type="Google" id="ProtNLM"/>
    </source>
</evidence>
<dbReference type="Proteomes" id="UP000831921">
    <property type="component" value="Chromosome"/>
</dbReference>
<proteinExistence type="predicted"/>
<sequence>MIESNNAFWDDGEWITWDDINEQIQYKEWRPRYPNADLSLVSVFENLLETAQSYHGLTGQHLQVYGDIGELYGVITHGLKLNRNYAQGSDGRIGDDFVEVKTITPFKSNDVVTLNMARNFNKALIVKINESFEIRGELIDRRSLPKSTGDRLRLDWALFG</sequence>
<reference evidence="1 2" key="1">
    <citation type="submission" date="2022-05" db="EMBL/GenBank/DDBJ databases">
        <title>S8-45 Sphingomonas ultraviolaceadurans.</title>
        <authorList>
            <person name="Liu Y."/>
        </authorList>
    </citation>
    <scope>NUCLEOTIDE SEQUENCE [LARGE SCALE GENOMIC DNA]</scope>
    <source>
        <strain evidence="1 2">S8-45</strain>
    </source>
</reference>